<dbReference type="InterPro" id="IPR001387">
    <property type="entry name" value="Cro/C1-type_HTH"/>
</dbReference>
<feature type="compositionally biased region" description="Basic and acidic residues" evidence="1">
    <location>
        <begin position="150"/>
        <end position="184"/>
    </location>
</feature>
<dbReference type="InterPro" id="IPR010982">
    <property type="entry name" value="Lambda_DNA-bd_dom_sf"/>
</dbReference>
<reference evidence="4" key="1">
    <citation type="submission" date="2021-04" db="EMBL/GenBank/DDBJ databases">
        <title>Isolation and polyphasic classification of algal microorganism.</title>
        <authorList>
            <person name="Wang S."/>
        </authorList>
    </citation>
    <scope>NUCLEOTIDE SEQUENCE</scope>
    <source>
        <strain evidence="4">720a</strain>
    </source>
</reference>
<dbReference type="Gene3D" id="1.10.260.40">
    <property type="entry name" value="lambda repressor-like DNA-binding domains"/>
    <property type="match status" value="1"/>
</dbReference>
<evidence type="ECO:0000256" key="2">
    <source>
        <dbReference type="SAM" id="Phobius"/>
    </source>
</evidence>
<dbReference type="Pfam" id="PF13413">
    <property type="entry name" value="HTH_25"/>
    <property type="match status" value="1"/>
</dbReference>
<dbReference type="Proteomes" id="UP000675284">
    <property type="component" value="Unassembled WGS sequence"/>
</dbReference>
<accession>A0A941DPZ3</accession>
<name>A0A941DPZ3_9BACI</name>
<dbReference type="SUPFAM" id="SSF47413">
    <property type="entry name" value="lambda repressor-like DNA-binding domains"/>
    <property type="match status" value="1"/>
</dbReference>
<dbReference type="SMART" id="SM00530">
    <property type="entry name" value="HTH_XRE"/>
    <property type="match status" value="1"/>
</dbReference>
<keyword evidence="2" id="KW-0812">Transmembrane</keyword>
<keyword evidence="2" id="KW-1133">Transmembrane helix</keyword>
<dbReference type="RefSeq" id="WP_166529873.1">
    <property type="nucleotide sequence ID" value="NZ_JAGSOT010000004.1"/>
</dbReference>
<protein>
    <submittedName>
        <fullName evidence="4">Helix-turn-helix domain-containing protein</fullName>
    </submittedName>
</protein>
<dbReference type="InterPro" id="IPR025194">
    <property type="entry name" value="RodZ-like_C"/>
</dbReference>
<proteinExistence type="predicted"/>
<dbReference type="GO" id="GO:0003677">
    <property type="term" value="F:DNA binding"/>
    <property type="evidence" value="ECO:0007669"/>
    <property type="project" value="InterPro"/>
</dbReference>
<evidence type="ECO:0000313" key="5">
    <source>
        <dbReference type="Proteomes" id="UP000675284"/>
    </source>
</evidence>
<keyword evidence="2" id="KW-0472">Membrane</keyword>
<dbReference type="PANTHER" id="PTHR34475">
    <property type="match status" value="1"/>
</dbReference>
<dbReference type="InterPro" id="IPR050400">
    <property type="entry name" value="Bact_Cytoskel_RodZ"/>
</dbReference>
<sequence length="299" mass="33647">MEIGARLKEAREAKNLSLESLQETTKIQKRYLLAIEEGNLHILPGKFYARAFIKEYANAVGLDPDELMEEFKEEVPKTEEPDGEQLSRIQRTRKETNAEKTPSSFSIFPTIIVVLLIIGIIVVALIFINQNMSGNANNEEVKEDDSVVINDDKRSKQPAEEDTKSDEENKTDESDEAQNDKNDEPEAAFSVIEKGEGSTPESIVAFNYSGEEVEATLEAEGDTWLGVKSEDGETFFEEAMFNEEKSPLELKLTGKDRVFFKIGNASVLTITINGVEMEYPVDPQTVRQNIWIELNQEAE</sequence>
<organism evidence="4 5">
    <name type="scientific">Virgibacillus salarius</name>
    <dbReference type="NCBI Taxonomy" id="447199"/>
    <lineage>
        <taxon>Bacteria</taxon>
        <taxon>Bacillati</taxon>
        <taxon>Bacillota</taxon>
        <taxon>Bacilli</taxon>
        <taxon>Bacillales</taxon>
        <taxon>Bacillaceae</taxon>
        <taxon>Virgibacillus</taxon>
    </lineage>
</organism>
<feature type="transmembrane region" description="Helical" evidence="2">
    <location>
        <begin position="107"/>
        <end position="128"/>
    </location>
</feature>
<dbReference type="EMBL" id="JAGSOT010000004">
    <property type="protein sequence ID" value="MBR7794799.1"/>
    <property type="molecule type" value="Genomic_DNA"/>
</dbReference>
<keyword evidence="5" id="KW-1185">Reference proteome</keyword>
<feature type="domain" description="HTH cro/C1-type" evidence="3">
    <location>
        <begin position="6"/>
        <end position="67"/>
    </location>
</feature>
<dbReference type="AlphaFoldDB" id="A0A941DPZ3"/>
<gene>
    <name evidence="4" type="ORF">KCX74_01945</name>
</gene>
<feature type="region of interest" description="Disordered" evidence="1">
    <location>
        <begin position="72"/>
        <end position="100"/>
    </location>
</feature>
<evidence type="ECO:0000259" key="3">
    <source>
        <dbReference type="SMART" id="SM00530"/>
    </source>
</evidence>
<evidence type="ECO:0000256" key="1">
    <source>
        <dbReference type="SAM" id="MobiDB-lite"/>
    </source>
</evidence>
<dbReference type="Pfam" id="PF13464">
    <property type="entry name" value="RodZ_C"/>
    <property type="match status" value="1"/>
</dbReference>
<dbReference type="PANTHER" id="PTHR34475:SF1">
    <property type="entry name" value="CYTOSKELETON PROTEIN RODZ"/>
    <property type="match status" value="1"/>
</dbReference>
<feature type="region of interest" description="Disordered" evidence="1">
    <location>
        <begin position="136"/>
        <end position="185"/>
    </location>
</feature>
<evidence type="ECO:0000313" key="4">
    <source>
        <dbReference type="EMBL" id="MBR7794799.1"/>
    </source>
</evidence>
<comment type="caution">
    <text evidence="4">The sequence shown here is derived from an EMBL/GenBank/DDBJ whole genome shotgun (WGS) entry which is preliminary data.</text>
</comment>
<dbReference type="CDD" id="cd00093">
    <property type="entry name" value="HTH_XRE"/>
    <property type="match status" value="1"/>
</dbReference>